<dbReference type="GO" id="GO:0000993">
    <property type="term" value="F:RNA polymerase II complex binding"/>
    <property type="evidence" value="ECO:0007669"/>
    <property type="project" value="InterPro"/>
</dbReference>
<organism evidence="3 4">
    <name type="scientific">Australozyma saopauloensis</name>
    <dbReference type="NCBI Taxonomy" id="291208"/>
    <lineage>
        <taxon>Eukaryota</taxon>
        <taxon>Fungi</taxon>
        <taxon>Dikarya</taxon>
        <taxon>Ascomycota</taxon>
        <taxon>Saccharomycotina</taxon>
        <taxon>Pichiomycetes</taxon>
        <taxon>Metschnikowiaceae</taxon>
        <taxon>Australozyma</taxon>
    </lineage>
</organism>
<feature type="region of interest" description="Disordered" evidence="1">
    <location>
        <begin position="227"/>
        <end position="256"/>
    </location>
</feature>
<dbReference type="GO" id="GO:0005849">
    <property type="term" value="C:mRNA cleavage factor complex"/>
    <property type="evidence" value="ECO:0007669"/>
    <property type="project" value="InterPro"/>
</dbReference>
<dbReference type="GO" id="GO:0031124">
    <property type="term" value="P:mRNA 3'-end processing"/>
    <property type="evidence" value="ECO:0007669"/>
    <property type="project" value="InterPro"/>
</dbReference>
<gene>
    <name evidence="3" type="ORF">PUMCH_002104</name>
</gene>
<dbReference type="PANTHER" id="PTHR15921">
    <property type="entry name" value="PRE-MRNA CLEAVAGE COMPLEX II"/>
    <property type="match status" value="1"/>
</dbReference>
<evidence type="ECO:0000256" key="1">
    <source>
        <dbReference type="SAM" id="MobiDB-lite"/>
    </source>
</evidence>
<sequence length="534" mass="60230">MDPTIIKDYELTLRELTFNSKSIIDVLTTIADENKLEAQGIVRAITERITKCIPEQKLYTLYLLDSICKVVGLPYHTMFGNEIFRIFTEIYLLVNDQTRAKLVKLFETWKILKAKNSTLPLFPEDQLEKIGNFLRQAKPRVAESLQGGIVQLSLVADISSLLPIMEQRGHSDPSDASIPQKISALRELKLILLLQQFGQPELAGIQARLTQMKTQIAQDSQANAIVPSNANNSESTPKFTSSQSAPAKSEATAPEPAKPVATVLFQNLISSGLVKVDQSLKKDSKPEYELVLPKHKYSPQSFNTSSASILSNMIQDANMSQLPQHEQIKYKELLKLERKLGTVESFSSNLQNFILNNTLDASTVQVLYETKSLKCSQCGKRFPSDDRGTAMKKLHLDWHFRINKRLSNHKTNVQSRSWYLDTAQWVQFQENELSEFEPSTVKKDVNTRATSTEVAFVVIPSDETNMNNVCAICREHIKPSINPATEEWVWNECMLAPGNNSGRKIVHVSCFEEANRKRGAENDGNGRVKRERFA</sequence>
<dbReference type="SMART" id="SM00582">
    <property type="entry name" value="RPR"/>
    <property type="match status" value="1"/>
</dbReference>
<dbReference type="SUPFAM" id="SSF48464">
    <property type="entry name" value="ENTH/VHS domain"/>
    <property type="match status" value="1"/>
</dbReference>
<dbReference type="InterPro" id="IPR047415">
    <property type="entry name" value="Pcf11_CID"/>
</dbReference>
<dbReference type="RefSeq" id="XP_062877196.1">
    <property type="nucleotide sequence ID" value="XM_063021126.1"/>
</dbReference>
<dbReference type="PANTHER" id="PTHR15921:SF3">
    <property type="entry name" value="PRE-MRNA CLEAVAGE COMPLEX 2 PROTEIN PCF11"/>
    <property type="match status" value="1"/>
</dbReference>
<dbReference type="GO" id="GO:0005737">
    <property type="term" value="C:cytoplasm"/>
    <property type="evidence" value="ECO:0007669"/>
    <property type="project" value="TreeGrafter"/>
</dbReference>
<protein>
    <recommendedName>
        <fullName evidence="2">CID domain-containing protein</fullName>
    </recommendedName>
</protein>
<reference evidence="3 4" key="1">
    <citation type="submission" date="2023-10" db="EMBL/GenBank/DDBJ databases">
        <title>Draft Genome Sequence of Candida saopaulonensis from a very Premature Infant with Sepsis.</title>
        <authorList>
            <person name="Ning Y."/>
            <person name="Dai R."/>
            <person name="Xiao M."/>
            <person name="Xu Y."/>
            <person name="Yan Q."/>
            <person name="Zhang L."/>
        </authorList>
    </citation>
    <scope>NUCLEOTIDE SEQUENCE [LARGE SCALE GENOMIC DNA]</scope>
    <source>
        <strain evidence="3 4">19XY460</strain>
    </source>
</reference>
<feature type="compositionally biased region" description="Polar residues" evidence="1">
    <location>
        <begin position="227"/>
        <end position="246"/>
    </location>
</feature>
<dbReference type="InterPro" id="IPR006569">
    <property type="entry name" value="CID_dom"/>
</dbReference>
<dbReference type="InterPro" id="IPR008942">
    <property type="entry name" value="ENTH_VHS"/>
</dbReference>
<proteinExistence type="predicted"/>
<dbReference type="KEGG" id="asau:88173169"/>
<dbReference type="GO" id="GO:0003729">
    <property type="term" value="F:mRNA binding"/>
    <property type="evidence" value="ECO:0007669"/>
    <property type="project" value="InterPro"/>
</dbReference>
<accession>A0AAX4H8J1</accession>
<dbReference type="AlphaFoldDB" id="A0AAX4H8J1"/>
<keyword evidence="4" id="KW-1185">Reference proteome</keyword>
<evidence type="ECO:0000259" key="2">
    <source>
        <dbReference type="PROSITE" id="PS51391"/>
    </source>
</evidence>
<dbReference type="EMBL" id="CP138895">
    <property type="protein sequence ID" value="WPK24813.1"/>
    <property type="molecule type" value="Genomic_DNA"/>
</dbReference>
<dbReference type="Pfam" id="PF04818">
    <property type="entry name" value="CID"/>
    <property type="match status" value="1"/>
</dbReference>
<dbReference type="GO" id="GO:0006369">
    <property type="term" value="P:termination of RNA polymerase II transcription"/>
    <property type="evidence" value="ECO:0007669"/>
    <property type="project" value="InterPro"/>
</dbReference>
<dbReference type="Proteomes" id="UP001338582">
    <property type="component" value="Chromosome 2"/>
</dbReference>
<dbReference type="GeneID" id="88173169"/>
<dbReference type="Gene3D" id="1.25.40.90">
    <property type="match status" value="1"/>
</dbReference>
<name>A0AAX4H8J1_9ASCO</name>
<feature type="domain" description="CID" evidence="2">
    <location>
        <begin position="1"/>
        <end position="138"/>
    </location>
</feature>
<dbReference type="PROSITE" id="PS51391">
    <property type="entry name" value="CID"/>
    <property type="match status" value="1"/>
</dbReference>
<evidence type="ECO:0000313" key="3">
    <source>
        <dbReference type="EMBL" id="WPK24813.1"/>
    </source>
</evidence>
<dbReference type="InterPro" id="IPR054127">
    <property type="entry name" value="Pcf11_C"/>
</dbReference>
<evidence type="ECO:0000313" key="4">
    <source>
        <dbReference type="Proteomes" id="UP001338582"/>
    </source>
</evidence>
<dbReference type="InterPro" id="IPR045154">
    <property type="entry name" value="PCF11-like"/>
</dbReference>
<dbReference type="Pfam" id="PF11526">
    <property type="entry name" value="Pfc11_Clp1_ID"/>
    <property type="match status" value="1"/>
</dbReference>
<dbReference type="FunFam" id="1.25.40.90:FF:000016">
    <property type="entry name" value="mRNA cleavage factor complex component Pcf11"/>
    <property type="match status" value="1"/>
</dbReference>
<dbReference type="Pfam" id="PF21936">
    <property type="entry name" value="Pcf11_C"/>
    <property type="match status" value="1"/>
</dbReference>
<dbReference type="InterPro" id="IPR021605">
    <property type="entry name" value="Pcf11_Clp1-ID"/>
</dbReference>
<dbReference type="CDD" id="cd16982">
    <property type="entry name" value="CID_Pcf11"/>
    <property type="match status" value="1"/>
</dbReference>